<keyword evidence="8" id="KW-0732">Signal</keyword>
<evidence type="ECO:0000256" key="7">
    <source>
        <dbReference type="RuleBase" id="RU361153"/>
    </source>
</evidence>
<feature type="domain" description="Glycoside hydrolase family 5" evidence="9">
    <location>
        <begin position="81"/>
        <end position="369"/>
    </location>
</feature>
<dbReference type="EMBL" id="JQ844169">
    <property type="protein sequence ID" value="AGS51731.1"/>
    <property type="molecule type" value="Genomic_DNA"/>
</dbReference>
<dbReference type="GO" id="GO:0009986">
    <property type="term" value="C:cell surface"/>
    <property type="evidence" value="ECO:0007669"/>
    <property type="project" value="TreeGrafter"/>
</dbReference>
<dbReference type="AlphaFoldDB" id="A0A806JY26"/>
<evidence type="ECO:0000256" key="5">
    <source>
        <dbReference type="ARBA" id="ARBA00023295"/>
    </source>
</evidence>
<sequence length="455" mass="49968">MKKKFSIRLLVIVLAFTMAVVGCDNGSTNNNGNEQNSQTPDTPQPFRDITAMQLVSEIKAGWNLGNTFEAAHMTWLGSNPTVTQMETGWGNPVTTKAMIDAVKNAGFNAIRIPVTWLKAAGGAPNYTIRADWMTRITEVVNYAVANDMYIFLNTHHDEEDRYDFSNSGVDASLVIYKKVWEQIAANFKNYNEKLIFEGLNEPRTVGSANEWSGGTAEERANLNKYYQAFVDTVRPSGGNNDKRILMINTYGAFSGAAAVNAVVLPTDPKPNKIIVTIHGYVPYNFAYPESTTTWSSSNPSDTNPVLGVFQPAYDKFVSQGIPVVIGEFGTVSTNHNGTTNSLTAREDYTEYYVTQAKAKGIKCVIFDNNLHTYNAADSQVEIFGLLNRSNNTWTFPTIIAALMRGAESGGTLPGDTPLVVNNPVFTDAWGTDGGTNKLQADAQGWFNWTADTKFK</sequence>
<accession>A0A806JY26</accession>
<keyword evidence="5 7" id="KW-0326">Glycosidase</keyword>
<dbReference type="GO" id="GO:0008422">
    <property type="term" value="F:beta-glucosidase activity"/>
    <property type="evidence" value="ECO:0007669"/>
    <property type="project" value="TreeGrafter"/>
</dbReference>
<evidence type="ECO:0000313" key="10">
    <source>
        <dbReference type="EMBL" id="AGS51731.1"/>
    </source>
</evidence>
<dbReference type="GO" id="GO:0030245">
    <property type="term" value="P:cellulose catabolic process"/>
    <property type="evidence" value="ECO:0007669"/>
    <property type="project" value="UniProtKB-KW"/>
</dbReference>
<feature type="signal peptide" evidence="8">
    <location>
        <begin position="1"/>
        <end position="22"/>
    </location>
</feature>
<proteinExistence type="inferred from homology"/>
<dbReference type="PROSITE" id="PS51257">
    <property type="entry name" value="PROKAR_LIPOPROTEIN"/>
    <property type="match status" value="1"/>
</dbReference>
<reference evidence="10" key="1">
    <citation type="submission" date="2012-03" db="EMBL/GenBank/DDBJ databases">
        <title>Functional metagenomics reveals considerable lignocellulase gene clusters in the gut microbiome of a wood-feeding higher termite.</title>
        <authorList>
            <person name="Liu N."/>
        </authorList>
    </citation>
    <scope>NUCLEOTIDE SEQUENCE</scope>
</reference>
<name>A0A806JY26_9BACT</name>
<protein>
    <submittedName>
        <fullName evidence="10">Glycoside hydrolase family 5</fullName>
    </submittedName>
</protein>
<evidence type="ECO:0000256" key="6">
    <source>
        <dbReference type="ARBA" id="ARBA00023326"/>
    </source>
</evidence>
<dbReference type="InterPro" id="IPR001547">
    <property type="entry name" value="Glyco_hydro_5"/>
</dbReference>
<evidence type="ECO:0000256" key="1">
    <source>
        <dbReference type="ARBA" id="ARBA00005641"/>
    </source>
</evidence>
<dbReference type="PANTHER" id="PTHR31297:SF41">
    <property type="entry name" value="ENDOGLUCANASE, PUTATIVE (AFU_ORTHOLOGUE AFUA_5G01830)-RELATED"/>
    <property type="match status" value="1"/>
</dbReference>
<dbReference type="InterPro" id="IPR017853">
    <property type="entry name" value="GH"/>
</dbReference>
<keyword evidence="6" id="KW-0624">Polysaccharide degradation</keyword>
<dbReference type="GO" id="GO:0005576">
    <property type="term" value="C:extracellular region"/>
    <property type="evidence" value="ECO:0007669"/>
    <property type="project" value="TreeGrafter"/>
</dbReference>
<keyword evidence="3" id="KW-0136">Cellulose degradation</keyword>
<feature type="chain" id="PRO_5032613735" evidence="8">
    <location>
        <begin position="23"/>
        <end position="455"/>
    </location>
</feature>
<dbReference type="PROSITE" id="PS00659">
    <property type="entry name" value="GLYCOSYL_HYDROL_F5"/>
    <property type="match status" value="1"/>
</dbReference>
<comment type="similarity">
    <text evidence="1 7">Belongs to the glycosyl hydrolase 5 (cellulase A) family.</text>
</comment>
<evidence type="ECO:0000256" key="4">
    <source>
        <dbReference type="ARBA" id="ARBA00023277"/>
    </source>
</evidence>
<keyword evidence="4" id="KW-0119">Carbohydrate metabolism</keyword>
<evidence type="ECO:0000256" key="8">
    <source>
        <dbReference type="SAM" id="SignalP"/>
    </source>
</evidence>
<keyword evidence="2 7" id="KW-0378">Hydrolase</keyword>
<dbReference type="Gene3D" id="3.20.20.80">
    <property type="entry name" value="Glycosidases"/>
    <property type="match status" value="1"/>
</dbReference>
<dbReference type="Pfam" id="PF00150">
    <property type="entry name" value="Cellulase"/>
    <property type="match status" value="1"/>
</dbReference>
<evidence type="ECO:0000256" key="3">
    <source>
        <dbReference type="ARBA" id="ARBA00023001"/>
    </source>
</evidence>
<dbReference type="InterPro" id="IPR050386">
    <property type="entry name" value="Glycosyl_hydrolase_5"/>
</dbReference>
<evidence type="ECO:0000259" key="9">
    <source>
        <dbReference type="Pfam" id="PF00150"/>
    </source>
</evidence>
<dbReference type="SUPFAM" id="SSF51445">
    <property type="entry name" value="(Trans)glycosidases"/>
    <property type="match status" value="1"/>
</dbReference>
<dbReference type="PANTHER" id="PTHR31297">
    <property type="entry name" value="GLUCAN ENDO-1,6-BETA-GLUCOSIDASE B"/>
    <property type="match status" value="1"/>
</dbReference>
<dbReference type="InterPro" id="IPR018087">
    <property type="entry name" value="Glyco_hydro_5_CS"/>
</dbReference>
<evidence type="ECO:0000256" key="2">
    <source>
        <dbReference type="ARBA" id="ARBA00022801"/>
    </source>
</evidence>
<organism evidence="10">
    <name type="scientific">uncultured bacterium contig00037</name>
    <dbReference type="NCBI Taxonomy" id="1181525"/>
    <lineage>
        <taxon>Bacteria</taxon>
        <taxon>environmental samples</taxon>
    </lineage>
</organism>